<keyword evidence="8 12" id="KW-1133">Transmembrane helix</keyword>
<dbReference type="EC" id="2.4.1.-" evidence="12"/>
<dbReference type="InterPro" id="IPR031481">
    <property type="entry name" value="Glyco_tran_10_N"/>
</dbReference>
<dbReference type="Pfam" id="PF00852">
    <property type="entry name" value="Glyco_transf_10"/>
    <property type="match status" value="1"/>
</dbReference>
<feature type="domain" description="Fucosyltransferase C-terminal" evidence="13">
    <location>
        <begin position="249"/>
        <end position="426"/>
    </location>
</feature>
<evidence type="ECO:0000313" key="15">
    <source>
        <dbReference type="EMBL" id="KAK4010385.1"/>
    </source>
</evidence>
<keyword evidence="10 12" id="KW-0472">Membrane</keyword>
<comment type="similarity">
    <text evidence="3 12">Belongs to the glycosyltransferase 10 family.</text>
</comment>
<evidence type="ECO:0000259" key="14">
    <source>
        <dbReference type="Pfam" id="PF17039"/>
    </source>
</evidence>
<dbReference type="Pfam" id="PF17039">
    <property type="entry name" value="Glyco_tran_10_N"/>
    <property type="match status" value="1"/>
</dbReference>
<dbReference type="InterPro" id="IPR001503">
    <property type="entry name" value="Glyco_trans_10"/>
</dbReference>
<dbReference type="Gene3D" id="3.40.50.11660">
    <property type="entry name" value="Glycosyl transferase family 10, C-terminal domain"/>
    <property type="match status" value="1"/>
</dbReference>
<dbReference type="PANTHER" id="PTHR48438">
    <property type="entry name" value="ALPHA-(1,3)-FUCOSYLTRANSFERASE C-RELATED"/>
    <property type="match status" value="1"/>
</dbReference>
<keyword evidence="4 12" id="KW-0328">Glycosyltransferase</keyword>
<comment type="pathway">
    <text evidence="2">Protein modification; protein glycosylation.</text>
</comment>
<organism evidence="15 16">
    <name type="scientific">Daphnia magna</name>
    <dbReference type="NCBI Taxonomy" id="35525"/>
    <lineage>
        <taxon>Eukaryota</taxon>
        <taxon>Metazoa</taxon>
        <taxon>Ecdysozoa</taxon>
        <taxon>Arthropoda</taxon>
        <taxon>Crustacea</taxon>
        <taxon>Branchiopoda</taxon>
        <taxon>Diplostraca</taxon>
        <taxon>Cladocera</taxon>
        <taxon>Anomopoda</taxon>
        <taxon>Daphniidae</taxon>
        <taxon>Daphnia</taxon>
    </lineage>
</organism>
<keyword evidence="6 12" id="KW-0812">Transmembrane</keyword>
<evidence type="ECO:0000256" key="12">
    <source>
        <dbReference type="RuleBase" id="RU003832"/>
    </source>
</evidence>
<protein>
    <recommendedName>
        <fullName evidence="12">Fucosyltransferase</fullName>
        <ecNumber evidence="12">2.4.1.-</ecNumber>
    </recommendedName>
</protein>
<evidence type="ECO:0000256" key="8">
    <source>
        <dbReference type="ARBA" id="ARBA00022989"/>
    </source>
</evidence>
<evidence type="ECO:0000256" key="5">
    <source>
        <dbReference type="ARBA" id="ARBA00022679"/>
    </source>
</evidence>
<evidence type="ECO:0000256" key="11">
    <source>
        <dbReference type="ARBA" id="ARBA00023180"/>
    </source>
</evidence>
<comment type="subcellular location">
    <subcellularLocation>
        <location evidence="1 12">Golgi apparatus</location>
        <location evidence="1 12">Golgi stack membrane</location>
        <topology evidence="1 12">Single-pass type II membrane protein</topology>
    </subcellularLocation>
</comment>
<reference evidence="15 16" key="1">
    <citation type="journal article" date="2023" name="Nucleic Acids Res.">
        <title>The hologenome of Daphnia magna reveals possible DNA methylation and microbiome-mediated evolution of the host genome.</title>
        <authorList>
            <person name="Chaturvedi A."/>
            <person name="Li X."/>
            <person name="Dhandapani V."/>
            <person name="Marshall H."/>
            <person name="Kissane S."/>
            <person name="Cuenca-Cambronero M."/>
            <person name="Asole G."/>
            <person name="Calvet F."/>
            <person name="Ruiz-Romero M."/>
            <person name="Marangio P."/>
            <person name="Guigo R."/>
            <person name="Rago D."/>
            <person name="Mirbahai L."/>
            <person name="Eastwood N."/>
            <person name="Colbourne J.K."/>
            <person name="Zhou J."/>
            <person name="Mallon E."/>
            <person name="Orsini L."/>
        </authorList>
    </citation>
    <scope>NUCLEOTIDE SEQUENCE [LARGE SCALE GENOMIC DNA]</scope>
    <source>
        <strain evidence="15">LRV0_1</strain>
    </source>
</reference>
<dbReference type="InterPro" id="IPR038577">
    <property type="entry name" value="GT10-like_C_sf"/>
</dbReference>
<dbReference type="SUPFAM" id="SSF53756">
    <property type="entry name" value="UDP-Glycosyltransferase/glycogen phosphorylase"/>
    <property type="match status" value="1"/>
</dbReference>
<feature type="transmembrane region" description="Helical" evidence="12">
    <location>
        <begin position="44"/>
        <end position="61"/>
    </location>
</feature>
<keyword evidence="11" id="KW-0325">Glycoprotein</keyword>
<evidence type="ECO:0000256" key="4">
    <source>
        <dbReference type="ARBA" id="ARBA00022676"/>
    </source>
</evidence>
<evidence type="ECO:0000313" key="16">
    <source>
        <dbReference type="Proteomes" id="UP001234178"/>
    </source>
</evidence>
<evidence type="ECO:0000256" key="6">
    <source>
        <dbReference type="ARBA" id="ARBA00022692"/>
    </source>
</evidence>
<dbReference type="EMBL" id="JAOYFB010000003">
    <property type="protein sequence ID" value="KAK4010385.1"/>
    <property type="molecule type" value="Genomic_DNA"/>
</dbReference>
<feature type="domain" description="Fucosyltransferase N-terminal" evidence="14">
    <location>
        <begin position="92"/>
        <end position="212"/>
    </location>
</feature>
<name>A0ABQ9ZBU5_9CRUS</name>
<evidence type="ECO:0000256" key="10">
    <source>
        <dbReference type="ARBA" id="ARBA00023136"/>
    </source>
</evidence>
<proteinExistence type="inferred from homology"/>
<keyword evidence="16" id="KW-1185">Reference proteome</keyword>
<evidence type="ECO:0000256" key="9">
    <source>
        <dbReference type="ARBA" id="ARBA00023034"/>
    </source>
</evidence>
<evidence type="ECO:0000256" key="3">
    <source>
        <dbReference type="ARBA" id="ARBA00008919"/>
    </source>
</evidence>
<dbReference type="Proteomes" id="UP001234178">
    <property type="component" value="Unassembled WGS sequence"/>
</dbReference>
<keyword evidence="7" id="KW-0735">Signal-anchor</keyword>
<dbReference type="PANTHER" id="PTHR48438:SF1">
    <property type="entry name" value="ALPHA-(1,3)-FUCOSYLTRANSFERASE C-RELATED"/>
    <property type="match status" value="1"/>
</dbReference>
<evidence type="ECO:0000256" key="7">
    <source>
        <dbReference type="ARBA" id="ARBA00022968"/>
    </source>
</evidence>
<evidence type="ECO:0000256" key="1">
    <source>
        <dbReference type="ARBA" id="ARBA00004447"/>
    </source>
</evidence>
<gene>
    <name evidence="15" type="ORF">OUZ56_019529</name>
</gene>
<sequence>MLLWKPISAFIIKVARAVSEMPGERFAYIQGITKLLKHRRHWRSVKLAAFLLVAGILFLFWPHKFWIQTESGILQTLNISNNTIRKDNAAIKRILLWSGTQRKEVRAFGGGHNVFAEKGCAFTQCEIFGYRWGYPIHYYDAIVVVFNDEFVTQEDLMMPEFPDGRSPNQRLIFFSQESPFALRSLYNMTFFNNYFNWTMTYLKNSDIPLLYGRIIPKASAPRTLEEVARLRLEARQSFGKRVSSAIGRQKKRKVAWMVSNCWTQSKRELYVTELKKYIDVDVYGRCGGLTCPTHALHSSDPQCYNMLQSNYKFYLAFENSLCKDYVTEKFFKIMAHHIIPVVYGGADYSQYAPPYSYINARKFEPQELAAYLNLLDANDTLYNEYFWWKDHYRVEYSVDDMSRHGFCNLCQKLHEDSSYKSYPELSTDWGDDSKQCARTDRQLDLLILGCVSRLQVSRSKDSFSTTIRRKKMKPTLIFLAICVALSQQQFYHPRMMMGYPWMSPFAQYPMFNDYMGHYPYMGGVNGNNIHARVKGYDPLPEDFQNEDDNQNRFLTGSTIGNPLLKTVTFTITSTCTALSVTTCVAISNLSPNPVACAGRRRRFAEYNDEQGDDIAAQYPIVPSEVRIVMPTAEPSTGLARNSRQLPFDISSSIEDDGESNDFVSTDMQLRGKRFFNWNAFATGVTVTSWSVISSTFTSTLAIPGVSTVLPCLPAGYGVCQLAVGK</sequence>
<keyword evidence="5 12" id="KW-0808">Transferase</keyword>
<evidence type="ECO:0000256" key="2">
    <source>
        <dbReference type="ARBA" id="ARBA00004922"/>
    </source>
</evidence>
<keyword evidence="9 12" id="KW-0333">Golgi apparatus</keyword>
<accession>A0ABQ9ZBU5</accession>
<evidence type="ECO:0000259" key="13">
    <source>
        <dbReference type="Pfam" id="PF00852"/>
    </source>
</evidence>
<comment type="caution">
    <text evidence="15">The sequence shown here is derived from an EMBL/GenBank/DDBJ whole genome shotgun (WGS) entry which is preliminary data.</text>
</comment>
<dbReference type="InterPro" id="IPR055270">
    <property type="entry name" value="Glyco_tran_10_C"/>
</dbReference>